<dbReference type="GO" id="GO:0005829">
    <property type="term" value="C:cytosol"/>
    <property type="evidence" value="ECO:0007669"/>
    <property type="project" value="GOC"/>
</dbReference>
<dbReference type="InterPro" id="IPR036188">
    <property type="entry name" value="FAD/NAD-bd_sf"/>
</dbReference>
<dbReference type="PANTHER" id="PTHR13847">
    <property type="entry name" value="SARCOSINE DEHYDROGENASE-RELATED"/>
    <property type="match status" value="1"/>
</dbReference>
<dbReference type="AlphaFoldDB" id="A0A316YR29"/>
<feature type="domain" description="FAD dependent oxidoreductase" evidence="1">
    <location>
        <begin position="13"/>
        <end position="395"/>
    </location>
</feature>
<dbReference type="Pfam" id="PF01266">
    <property type="entry name" value="DAO"/>
    <property type="match status" value="1"/>
</dbReference>
<organism evidence="2 3">
    <name type="scientific">Acaromyces ingoldii</name>
    <dbReference type="NCBI Taxonomy" id="215250"/>
    <lineage>
        <taxon>Eukaryota</taxon>
        <taxon>Fungi</taxon>
        <taxon>Dikarya</taxon>
        <taxon>Basidiomycota</taxon>
        <taxon>Ustilaginomycotina</taxon>
        <taxon>Exobasidiomycetes</taxon>
        <taxon>Exobasidiales</taxon>
        <taxon>Cryptobasidiaceae</taxon>
        <taxon>Acaromyces</taxon>
    </lineage>
</organism>
<evidence type="ECO:0000313" key="2">
    <source>
        <dbReference type="EMBL" id="PWN91264.1"/>
    </source>
</evidence>
<dbReference type="GO" id="GO:0005770">
    <property type="term" value="C:late endosome"/>
    <property type="evidence" value="ECO:0007669"/>
    <property type="project" value="TreeGrafter"/>
</dbReference>
<name>A0A316YR29_9BASI</name>
<dbReference type="SUPFAM" id="SSF51905">
    <property type="entry name" value="FAD/NAD(P)-binding domain"/>
    <property type="match status" value="1"/>
</dbReference>
<dbReference type="GeneID" id="37047534"/>
<evidence type="ECO:0000259" key="1">
    <source>
        <dbReference type="Pfam" id="PF01266"/>
    </source>
</evidence>
<dbReference type="PANTHER" id="PTHR13847:SF150">
    <property type="entry name" value="OXIDOREDUCTASE TDA3-RELATED"/>
    <property type="match status" value="1"/>
</dbReference>
<dbReference type="Gene3D" id="3.30.9.10">
    <property type="entry name" value="D-Amino Acid Oxidase, subunit A, domain 2"/>
    <property type="match status" value="1"/>
</dbReference>
<dbReference type="FunCoup" id="A0A316YR29">
    <property type="interactions" value="46"/>
</dbReference>
<evidence type="ECO:0000313" key="3">
    <source>
        <dbReference type="Proteomes" id="UP000245768"/>
    </source>
</evidence>
<dbReference type="RefSeq" id="XP_025378462.1">
    <property type="nucleotide sequence ID" value="XM_025525618.1"/>
</dbReference>
<dbReference type="Proteomes" id="UP000245768">
    <property type="component" value="Unassembled WGS sequence"/>
</dbReference>
<proteinExistence type="predicted"/>
<gene>
    <name evidence="2" type="ORF">FA10DRAFT_63529</name>
</gene>
<keyword evidence="3" id="KW-1185">Reference proteome</keyword>
<dbReference type="OrthoDB" id="498204at2759"/>
<dbReference type="InParanoid" id="A0A316YR29"/>
<dbReference type="InterPro" id="IPR006076">
    <property type="entry name" value="FAD-dep_OxRdtase"/>
</dbReference>
<dbReference type="GO" id="GO:0042147">
    <property type="term" value="P:retrograde transport, endosome to Golgi"/>
    <property type="evidence" value="ECO:0007669"/>
    <property type="project" value="TreeGrafter"/>
</dbReference>
<sequence length="409" mass="42134">MSPADSTTAPRRHVAIIGGGIIGASTLYYLSHASSSSDAAGPLRATLIEEAPAVAPGASGKSGGFLALDWHGAATSSLAALSFDLHRQLAQEHGGEARWGYRLVDTLSLSFDNGGKARRNNSKAHVPKDLDWLDTEHVTSSSSMGGGGTTAQVTPEPLVRHLVECATQKSGFDTRLATRAERVLLSDAGRVEGLVVKGADGKEETLSDVTDVVVAAGPWTGSLLKSLLPKSASPLLSFISSARHIGGSRAHSVVIRSSKPTSATCLFTEMRYGKKAGAPEVYCREDGTVYACGGSDNVPLPARAADVAYDAKLTAAIVEQCAALSPSHLDTIAAAASAPATLEREQACYLPVQSGYGSGAPTIAGDRERGLYVGAGHSCWGITLGPGTGFVLAELIQGKKPSADLSSLG</sequence>
<protein>
    <submittedName>
        <fullName evidence="2">FAD dependent oxidoreductase</fullName>
    </submittedName>
</protein>
<reference evidence="2 3" key="1">
    <citation type="journal article" date="2018" name="Mol. Biol. Evol.">
        <title>Broad Genomic Sampling Reveals a Smut Pathogenic Ancestry of the Fungal Clade Ustilaginomycotina.</title>
        <authorList>
            <person name="Kijpornyongpan T."/>
            <person name="Mondo S.J."/>
            <person name="Barry K."/>
            <person name="Sandor L."/>
            <person name="Lee J."/>
            <person name="Lipzen A."/>
            <person name="Pangilinan J."/>
            <person name="LaButti K."/>
            <person name="Hainaut M."/>
            <person name="Henrissat B."/>
            <person name="Grigoriev I.V."/>
            <person name="Spatafora J.W."/>
            <person name="Aime M.C."/>
        </authorList>
    </citation>
    <scope>NUCLEOTIDE SEQUENCE [LARGE SCALE GENOMIC DNA]</scope>
    <source>
        <strain evidence="2 3">MCA 4198</strain>
    </source>
</reference>
<dbReference type="Gene3D" id="3.50.50.60">
    <property type="entry name" value="FAD/NAD(P)-binding domain"/>
    <property type="match status" value="1"/>
</dbReference>
<dbReference type="EMBL" id="KZ819635">
    <property type="protein sequence ID" value="PWN91264.1"/>
    <property type="molecule type" value="Genomic_DNA"/>
</dbReference>
<dbReference type="STRING" id="215250.A0A316YR29"/>
<accession>A0A316YR29</accession>